<dbReference type="EMBL" id="JAXBLV010000002">
    <property type="protein sequence ID" value="MDY3557832.1"/>
    <property type="molecule type" value="Genomic_DNA"/>
</dbReference>
<evidence type="ECO:0000256" key="1">
    <source>
        <dbReference type="SAM" id="MobiDB-lite"/>
    </source>
</evidence>
<dbReference type="Proteomes" id="UP001272242">
    <property type="component" value="Unassembled WGS sequence"/>
</dbReference>
<gene>
    <name evidence="2" type="ORF">R5W23_003097</name>
</gene>
<feature type="compositionally biased region" description="Pro residues" evidence="1">
    <location>
        <begin position="232"/>
        <end position="266"/>
    </location>
</feature>
<dbReference type="RefSeq" id="WP_320684853.1">
    <property type="nucleotide sequence ID" value="NZ_JAXBLV010000002.1"/>
</dbReference>
<keyword evidence="3" id="KW-1185">Reference proteome</keyword>
<protein>
    <submittedName>
        <fullName evidence="2">Uncharacterized protein</fullName>
    </submittedName>
</protein>
<proteinExistence type="predicted"/>
<comment type="caution">
    <text evidence="2">The sequence shown here is derived from an EMBL/GenBank/DDBJ whole genome shotgun (WGS) entry which is preliminary data.</text>
</comment>
<accession>A0ABU5ET90</accession>
<name>A0ABU5ET90_9BACT</name>
<feature type="compositionally biased region" description="Pro residues" evidence="1">
    <location>
        <begin position="165"/>
        <end position="189"/>
    </location>
</feature>
<sequence>MGWRVAVVLCAGTPALTSGCNIAAYATHNLVNEQSQTLTKLKLRQRMNAAASAAWREECARHPPGTYSGAYADGFIDGYADHLDNGGAPLPPGTPPPSYRRHANDFTPAGQVAQRDYLAGFQHGAEAAAATGCRQNFVVPVVLPTPKPEQPLNIICVPAPANPPPMPKPTAPAGRPPAAEPPAPAPSPSPLSRRMRPVRWRYQSGPVLEPAPDLEVGPQPDPPSVPPVSGAPQPPAPPVAVPRPDPPSVPPVPGAPQPPPASPALPPVRGRFSPSPRPAMGMPLSWPVIPSGGNGWGPYDRRMPELF</sequence>
<dbReference type="PROSITE" id="PS51257">
    <property type="entry name" value="PROKAR_LIPOPROTEIN"/>
    <property type="match status" value="1"/>
</dbReference>
<evidence type="ECO:0000313" key="3">
    <source>
        <dbReference type="Proteomes" id="UP001272242"/>
    </source>
</evidence>
<feature type="region of interest" description="Disordered" evidence="1">
    <location>
        <begin position="165"/>
        <end position="307"/>
    </location>
</feature>
<evidence type="ECO:0000313" key="2">
    <source>
        <dbReference type="EMBL" id="MDY3557832.1"/>
    </source>
</evidence>
<reference evidence="3" key="1">
    <citation type="journal article" date="2023" name="Mar. Drugs">
        <title>Gemmata algarum, a Novel Planctomycete Isolated from an Algal Mat, Displays Antimicrobial Activity.</title>
        <authorList>
            <person name="Kumar G."/>
            <person name="Kallscheuer N."/>
            <person name="Kashif M."/>
            <person name="Ahamad S."/>
            <person name="Jagadeeshwari U."/>
            <person name="Pannikurungottu S."/>
            <person name="Haufschild T."/>
            <person name="Kabuu M."/>
            <person name="Sasikala C."/>
            <person name="Jogler C."/>
            <person name="Ramana C."/>
        </authorList>
    </citation>
    <scope>NUCLEOTIDE SEQUENCE [LARGE SCALE GENOMIC DNA]</scope>
    <source>
        <strain evidence="3">JC673</strain>
    </source>
</reference>
<organism evidence="2 3">
    <name type="scientific">Gemmata algarum</name>
    <dbReference type="NCBI Taxonomy" id="2975278"/>
    <lineage>
        <taxon>Bacteria</taxon>
        <taxon>Pseudomonadati</taxon>
        <taxon>Planctomycetota</taxon>
        <taxon>Planctomycetia</taxon>
        <taxon>Gemmatales</taxon>
        <taxon>Gemmataceae</taxon>
        <taxon>Gemmata</taxon>
    </lineage>
</organism>